<feature type="compositionally biased region" description="Acidic residues" evidence="1">
    <location>
        <begin position="16"/>
        <end position="33"/>
    </location>
</feature>
<feature type="region of interest" description="Disordered" evidence="1">
    <location>
        <begin position="1"/>
        <end position="84"/>
    </location>
</feature>
<proteinExistence type="predicted"/>
<dbReference type="EMBL" id="AGNL01024072">
    <property type="protein sequence ID" value="EJK58869.1"/>
    <property type="molecule type" value="Genomic_DNA"/>
</dbReference>
<name>K0S235_THAOC</name>
<evidence type="ECO:0000313" key="3">
    <source>
        <dbReference type="Proteomes" id="UP000266841"/>
    </source>
</evidence>
<comment type="caution">
    <text evidence="2">The sequence shown here is derived from an EMBL/GenBank/DDBJ whole genome shotgun (WGS) entry which is preliminary data.</text>
</comment>
<evidence type="ECO:0000256" key="1">
    <source>
        <dbReference type="SAM" id="MobiDB-lite"/>
    </source>
</evidence>
<evidence type="ECO:0000313" key="2">
    <source>
        <dbReference type="EMBL" id="EJK58869.1"/>
    </source>
</evidence>
<dbReference type="Proteomes" id="UP000266841">
    <property type="component" value="Unassembled WGS sequence"/>
</dbReference>
<feature type="compositionally biased region" description="Acidic residues" evidence="1">
    <location>
        <begin position="59"/>
        <end position="84"/>
    </location>
</feature>
<gene>
    <name evidence="2" type="ORF">THAOC_20973</name>
</gene>
<keyword evidence="3" id="KW-1185">Reference proteome</keyword>
<protein>
    <submittedName>
        <fullName evidence="2">Uncharacterized protein</fullName>
    </submittedName>
</protein>
<accession>K0S235</accession>
<reference evidence="2 3" key="1">
    <citation type="journal article" date="2012" name="Genome Biol.">
        <title>Genome and low-iron response of an oceanic diatom adapted to chronic iron limitation.</title>
        <authorList>
            <person name="Lommer M."/>
            <person name="Specht M."/>
            <person name="Roy A.S."/>
            <person name="Kraemer L."/>
            <person name="Andreson R."/>
            <person name="Gutowska M.A."/>
            <person name="Wolf J."/>
            <person name="Bergner S.V."/>
            <person name="Schilhabel M.B."/>
            <person name="Klostermeier U.C."/>
            <person name="Beiko R.G."/>
            <person name="Rosenstiel P."/>
            <person name="Hippler M."/>
            <person name="Laroche J."/>
        </authorList>
    </citation>
    <scope>NUCLEOTIDE SEQUENCE [LARGE SCALE GENOMIC DNA]</scope>
    <source>
        <strain evidence="2 3">CCMP1005</strain>
    </source>
</reference>
<sequence length="84" mass="8862">MISSTSRLGVGGHAEDECDEGDKDGGDDEESGDEGITFSASAPLKEKNADSRIPVLTVDVDDCDDGDDEDVDDDEPVQEDVDLS</sequence>
<organism evidence="2 3">
    <name type="scientific">Thalassiosira oceanica</name>
    <name type="common">Marine diatom</name>
    <dbReference type="NCBI Taxonomy" id="159749"/>
    <lineage>
        <taxon>Eukaryota</taxon>
        <taxon>Sar</taxon>
        <taxon>Stramenopiles</taxon>
        <taxon>Ochrophyta</taxon>
        <taxon>Bacillariophyta</taxon>
        <taxon>Coscinodiscophyceae</taxon>
        <taxon>Thalassiosirophycidae</taxon>
        <taxon>Thalassiosirales</taxon>
        <taxon>Thalassiosiraceae</taxon>
        <taxon>Thalassiosira</taxon>
    </lineage>
</organism>
<dbReference type="AlphaFoldDB" id="K0S235"/>